<dbReference type="RefSeq" id="XP_016456993.1">
    <property type="nucleotide sequence ID" value="XM_016601507.1"/>
</dbReference>
<dbReference type="Pfam" id="PF07839">
    <property type="entry name" value="CaM_binding"/>
    <property type="match status" value="1"/>
</dbReference>
<reference evidence="3 4" key="1">
    <citation type="submission" date="2025-04" db="UniProtKB">
        <authorList>
            <consortium name="RefSeq"/>
        </authorList>
    </citation>
    <scope>IDENTIFICATION</scope>
</reference>
<feature type="region of interest" description="Disordered" evidence="1">
    <location>
        <begin position="491"/>
        <end position="564"/>
    </location>
</feature>
<dbReference type="OrthoDB" id="1297826at2759"/>
<feature type="compositionally biased region" description="Basic residues" evidence="1">
    <location>
        <begin position="680"/>
        <end position="690"/>
    </location>
</feature>
<dbReference type="KEGG" id="nta:107780893"/>
<evidence type="ECO:0000259" key="2">
    <source>
        <dbReference type="SMART" id="SM01054"/>
    </source>
</evidence>
<feature type="compositionally biased region" description="Polar residues" evidence="1">
    <location>
        <begin position="732"/>
        <end position="747"/>
    </location>
</feature>
<proteinExistence type="predicted"/>
<dbReference type="InterPro" id="IPR012417">
    <property type="entry name" value="CaM-bd_dom_pln"/>
</dbReference>
<feature type="region of interest" description="Disordered" evidence="1">
    <location>
        <begin position="729"/>
        <end position="751"/>
    </location>
</feature>
<protein>
    <recommendedName>
        <fullName evidence="2">Calmodulin-binding domain-containing protein</fullName>
    </recommendedName>
</protein>
<dbReference type="SMART" id="SM01054">
    <property type="entry name" value="CaM_binding"/>
    <property type="match status" value="1"/>
</dbReference>
<dbReference type="GO" id="GO:0005516">
    <property type="term" value="F:calmodulin binding"/>
    <property type="evidence" value="ECO:0007669"/>
    <property type="project" value="InterPro"/>
</dbReference>
<feature type="compositionally biased region" description="Polar residues" evidence="1">
    <location>
        <begin position="626"/>
        <end position="636"/>
    </location>
</feature>
<feature type="compositionally biased region" description="Basic and acidic residues" evidence="1">
    <location>
        <begin position="552"/>
        <end position="563"/>
    </location>
</feature>
<feature type="region of interest" description="Disordered" evidence="1">
    <location>
        <begin position="106"/>
        <end position="127"/>
    </location>
</feature>
<dbReference type="PaxDb" id="4097-A0A1S3YXS3"/>
<dbReference type="PANTHER" id="PTHR33349:SF25">
    <property type="entry name" value="CALMODULIN-BINDING DOMAIN-CONTAINING PROTEIN"/>
    <property type="match status" value="1"/>
</dbReference>
<feature type="region of interest" description="Disordered" evidence="1">
    <location>
        <begin position="374"/>
        <end position="394"/>
    </location>
</feature>
<feature type="compositionally biased region" description="Low complexity" evidence="1">
    <location>
        <begin position="655"/>
        <end position="665"/>
    </location>
</feature>
<dbReference type="AlphaFoldDB" id="A0A1S3YXS3"/>
<evidence type="ECO:0000256" key="1">
    <source>
        <dbReference type="SAM" id="MobiDB-lite"/>
    </source>
</evidence>
<feature type="compositionally biased region" description="Polar residues" evidence="1">
    <location>
        <begin position="109"/>
        <end position="124"/>
    </location>
</feature>
<feature type="region of interest" description="Disordered" evidence="1">
    <location>
        <begin position="601"/>
        <end position="708"/>
    </location>
</feature>
<feature type="compositionally biased region" description="Basic and acidic residues" evidence="1">
    <location>
        <begin position="381"/>
        <end position="394"/>
    </location>
</feature>
<name>A0A1S3YXS3_TOBAC</name>
<feature type="compositionally biased region" description="Polar residues" evidence="1">
    <location>
        <begin position="502"/>
        <end position="522"/>
    </location>
</feature>
<accession>A0A1S3YXS3</accession>
<dbReference type="RefSeq" id="XP_016456994.1">
    <property type="nucleotide sequence ID" value="XM_016601508.1"/>
</dbReference>
<evidence type="ECO:0000313" key="3">
    <source>
        <dbReference type="RefSeq" id="XP_016456993.1"/>
    </source>
</evidence>
<evidence type="ECO:0000313" key="4">
    <source>
        <dbReference type="RefSeq" id="XP_016456994.1"/>
    </source>
</evidence>
<feature type="compositionally biased region" description="Polar residues" evidence="1">
    <location>
        <begin position="534"/>
        <end position="551"/>
    </location>
</feature>
<feature type="compositionally biased region" description="Low complexity" evidence="1">
    <location>
        <begin position="691"/>
        <end position="707"/>
    </location>
</feature>
<sequence>MGEMVVGIPARLEKIEREVGFSRRNSTGSLGIQIAKSKVFSRYLSDPKGSCHDACKGVERDLQETKARTSLLRRSTIAASEKTQELPTTVKLQIRKKPLRSSKLAVNFNRRTTGKAQRQENPSYTKRLAVSVNQRNDLKLKPSQENDYSMSRSYKLRRRGYSDIVIPGGSPFARDSPLNGATSIPNKGSRMDKNTGSSKLSNKKVVGKPANLEKIENEVGYLRRNSTGNLGNEMGDSKVLSRHVSVPTGSRLDASKDGVECNFKTMARTHMSTRSLTSGENSKLATTVKWQIWRTTKLPANLKRLTTSHEEEMQACTKTLAVSASHRSDSKLQPLEENAYSVSRSNKSRRRYSDVLITGGSAILQGSLLDDAASKPNTGSKMDKDSGSHEFSKKKDVGIPANLDKIEPEVSYLRRNSTGSLSIEIGESKILPCLLSVPTGSRQEACKYAVESDLKTKTRTLQPTRPVTTSGEVPEMATTVMLQIGKKPLSSSKLPKFKSRTTFRAQGQEIPASTTISHSTRFSVKRVSGKKPNNDSPRIVSQRNKRTSLPSKTDKVSHEDDPTKVSQLNNLTSLARMKIEQPSNENFPNKASQLRKWASLKRGKMEQGSHGSVPKETLHIRESKTKSQTIKLSQETRMARVSSFDRHGPERGKRPSPLLYPSSSLHSDDSITRNLGNRKSSLHGPKRGKRPSPLLSPSPSLHSDGSSCRNLGNKKYSLSSISACESFDGDATVSNSRKSGTTSQSQDIKAARTAICSPKNLKFRRGKIIDFQSEKVSPRRLKFRPVKILDYNENGSAYASGRSSRRLIANGKSNAAKDENMKVNLRHQARGNKREAPILFNNVIEETATKLVETRRSKVKALVGAFETIISLQDPRSSPPIIWR</sequence>
<feature type="domain" description="Calmodulin-binding" evidence="2">
    <location>
        <begin position="757"/>
        <end position="871"/>
    </location>
</feature>
<feature type="region of interest" description="Disordered" evidence="1">
    <location>
        <begin position="172"/>
        <end position="205"/>
    </location>
</feature>
<feature type="compositionally biased region" description="Basic and acidic residues" evidence="1">
    <location>
        <begin position="643"/>
        <end position="653"/>
    </location>
</feature>
<dbReference type="PANTHER" id="PTHR33349">
    <property type="entry name" value="EMB|CAB62594.1"/>
    <property type="match status" value="1"/>
</dbReference>
<organism evidence="4">
    <name type="scientific">Nicotiana tabacum</name>
    <name type="common">Common tobacco</name>
    <dbReference type="NCBI Taxonomy" id="4097"/>
    <lineage>
        <taxon>Eukaryota</taxon>
        <taxon>Viridiplantae</taxon>
        <taxon>Streptophyta</taxon>
        <taxon>Embryophyta</taxon>
        <taxon>Tracheophyta</taxon>
        <taxon>Spermatophyta</taxon>
        <taxon>Magnoliopsida</taxon>
        <taxon>eudicotyledons</taxon>
        <taxon>Gunneridae</taxon>
        <taxon>Pentapetalae</taxon>
        <taxon>asterids</taxon>
        <taxon>lamiids</taxon>
        <taxon>Solanales</taxon>
        <taxon>Solanaceae</taxon>
        <taxon>Nicotianoideae</taxon>
        <taxon>Nicotianeae</taxon>
        <taxon>Nicotiana</taxon>
    </lineage>
</organism>
<feature type="compositionally biased region" description="Basic and acidic residues" evidence="1">
    <location>
        <begin position="616"/>
        <end position="625"/>
    </location>
</feature>
<gene>
    <name evidence="3 4" type="primary">LOC107780893</name>
</gene>